<protein>
    <submittedName>
        <fullName evidence="4">HNH endonuclease</fullName>
    </submittedName>
</protein>
<evidence type="ECO:0000256" key="2">
    <source>
        <dbReference type="ARBA" id="ARBA00022801"/>
    </source>
</evidence>
<evidence type="ECO:0000313" key="4">
    <source>
        <dbReference type="EMBL" id="DAF86800.1"/>
    </source>
</evidence>
<reference evidence="4" key="1">
    <citation type="journal article" date="2021" name="Proc. Natl. Acad. Sci. U.S.A.">
        <title>A Catalog of Tens of Thousands of Viruses from Human Metagenomes Reveals Hidden Associations with Chronic Diseases.</title>
        <authorList>
            <person name="Tisza M.J."/>
            <person name="Buck C.B."/>
        </authorList>
    </citation>
    <scope>NUCLEOTIDE SEQUENCE</scope>
    <source>
        <strain evidence="4">CtvuW5</strain>
    </source>
</reference>
<dbReference type="CDD" id="cd00085">
    <property type="entry name" value="HNHc"/>
    <property type="match status" value="1"/>
</dbReference>
<evidence type="ECO:0000259" key="3">
    <source>
        <dbReference type="Pfam" id="PF01844"/>
    </source>
</evidence>
<dbReference type="PANTHER" id="PTHR41286">
    <property type="entry name" value="HNH NUCLEASE YAJD-RELATED"/>
    <property type="match status" value="1"/>
</dbReference>
<name>A0A8S5TX79_9CAUD</name>
<organism evidence="4">
    <name type="scientific">Siphoviridae sp. ctvuW5</name>
    <dbReference type="NCBI Taxonomy" id="2825725"/>
    <lineage>
        <taxon>Viruses</taxon>
        <taxon>Duplodnaviria</taxon>
        <taxon>Heunggongvirae</taxon>
        <taxon>Uroviricota</taxon>
        <taxon>Caudoviricetes</taxon>
    </lineage>
</organism>
<dbReference type="EMBL" id="BK015953">
    <property type="protein sequence ID" value="DAF86800.1"/>
    <property type="molecule type" value="Genomic_DNA"/>
</dbReference>
<keyword evidence="1" id="KW-0540">Nuclease</keyword>
<dbReference type="GO" id="GO:0004519">
    <property type="term" value="F:endonuclease activity"/>
    <property type="evidence" value="ECO:0007669"/>
    <property type="project" value="UniProtKB-KW"/>
</dbReference>
<sequence length="110" mass="13032">MPTIYKPKKAKKKEKKLYEEERRKIYKSTRWRKLRALKIAEQPLCEMCLKEGKTTIAEDVHHIESFMSTDDPMRRMALAYDYENLMSICKMHHQMIHNKSNGNDIKGGMG</sequence>
<accession>A0A8S5TX79</accession>
<dbReference type="PANTHER" id="PTHR41286:SF1">
    <property type="entry name" value="HNH NUCLEASE YAJD-RELATED"/>
    <property type="match status" value="1"/>
</dbReference>
<dbReference type="InterPro" id="IPR002711">
    <property type="entry name" value="HNH"/>
</dbReference>
<dbReference type="InterPro" id="IPR003615">
    <property type="entry name" value="HNH_nuc"/>
</dbReference>
<proteinExistence type="predicted"/>
<dbReference type="GO" id="GO:0003676">
    <property type="term" value="F:nucleic acid binding"/>
    <property type="evidence" value="ECO:0007669"/>
    <property type="project" value="InterPro"/>
</dbReference>
<dbReference type="GO" id="GO:0008270">
    <property type="term" value="F:zinc ion binding"/>
    <property type="evidence" value="ECO:0007669"/>
    <property type="project" value="InterPro"/>
</dbReference>
<evidence type="ECO:0000256" key="1">
    <source>
        <dbReference type="ARBA" id="ARBA00022722"/>
    </source>
</evidence>
<keyword evidence="2" id="KW-0378">Hydrolase</keyword>
<dbReference type="GO" id="GO:0016787">
    <property type="term" value="F:hydrolase activity"/>
    <property type="evidence" value="ECO:0007669"/>
    <property type="project" value="UniProtKB-KW"/>
</dbReference>
<keyword evidence="4" id="KW-0255">Endonuclease</keyword>
<feature type="domain" description="HNH" evidence="3">
    <location>
        <begin position="45"/>
        <end position="99"/>
    </location>
</feature>
<dbReference type="Pfam" id="PF01844">
    <property type="entry name" value="HNH"/>
    <property type="match status" value="1"/>
</dbReference>